<evidence type="ECO:0000259" key="1">
    <source>
        <dbReference type="Pfam" id="PF00561"/>
    </source>
</evidence>
<dbReference type="InterPro" id="IPR000073">
    <property type="entry name" value="AB_hydrolase_1"/>
</dbReference>
<accession>A0A4Q1HDA2</accession>
<proteinExistence type="predicted"/>
<keyword evidence="2" id="KW-0378">Hydrolase</keyword>
<dbReference type="PANTHER" id="PTHR43433">
    <property type="entry name" value="HYDROLASE, ALPHA/BETA FOLD FAMILY PROTEIN"/>
    <property type="match status" value="1"/>
</dbReference>
<dbReference type="GO" id="GO:0004806">
    <property type="term" value="F:triacylglycerol lipase activity"/>
    <property type="evidence" value="ECO:0007669"/>
    <property type="project" value="TreeGrafter"/>
</dbReference>
<gene>
    <name evidence="2" type="ORF">C7R54_28505</name>
</gene>
<dbReference type="Gene3D" id="3.40.50.1820">
    <property type="entry name" value="alpha/beta hydrolase"/>
    <property type="match status" value="1"/>
</dbReference>
<evidence type="ECO:0000313" key="2">
    <source>
        <dbReference type="EMBL" id="RXN82728.1"/>
    </source>
</evidence>
<dbReference type="PANTHER" id="PTHR43433:SF5">
    <property type="entry name" value="AB HYDROLASE-1 DOMAIN-CONTAINING PROTEIN"/>
    <property type="match status" value="1"/>
</dbReference>
<name>A0A4Q1HDA2_9BURK</name>
<dbReference type="GO" id="GO:0046503">
    <property type="term" value="P:glycerolipid catabolic process"/>
    <property type="evidence" value="ECO:0007669"/>
    <property type="project" value="TreeGrafter"/>
</dbReference>
<dbReference type="SUPFAM" id="SSF53474">
    <property type="entry name" value="alpha/beta-Hydrolases"/>
    <property type="match status" value="1"/>
</dbReference>
<dbReference type="RefSeq" id="WP_129154329.1">
    <property type="nucleotide sequence ID" value="NZ_JBHSDO010000011.1"/>
</dbReference>
<dbReference type="Proteomes" id="UP000290849">
    <property type="component" value="Unassembled WGS sequence"/>
</dbReference>
<keyword evidence="3" id="KW-1185">Reference proteome</keyword>
<organism evidence="2 3">
    <name type="scientific">Achromobacter aloeverae</name>
    <dbReference type="NCBI Taxonomy" id="1750518"/>
    <lineage>
        <taxon>Bacteria</taxon>
        <taxon>Pseudomonadati</taxon>
        <taxon>Pseudomonadota</taxon>
        <taxon>Betaproteobacteria</taxon>
        <taxon>Burkholderiales</taxon>
        <taxon>Alcaligenaceae</taxon>
        <taxon>Achromobacter</taxon>
    </lineage>
</organism>
<dbReference type="InterPro" id="IPR029058">
    <property type="entry name" value="AB_hydrolase_fold"/>
</dbReference>
<comment type="caution">
    <text evidence="2">The sequence shown here is derived from an EMBL/GenBank/DDBJ whole genome shotgun (WGS) entry which is preliminary data.</text>
</comment>
<dbReference type="Pfam" id="PF00561">
    <property type="entry name" value="Abhydrolase_1"/>
    <property type="match status" value="1"/>
</dbReference>
<dbReference type="InterPro" id="IPR050471">
    <property type="entry name" value="AB_hydrolase"/>
</dbReference>
<dbReference type="EMBL" id="PYAL01000011">
    <property type="protein sequence ID" value="RXN82728.1"/>
    <property type="molecule type" value="Genomic_DNA"/>
</dbReference>
<dbReference type="OrthoDB" id="9798888at2"/>
<protein>
    <submittedName>
        <fullName evidence="2">Alpha/beta hydrolase</fullName>
    </submittedName>
</protein>
<reference evidence="2 3" key="1">
    <citation type="journal article" date="2017" name="Int. J. Syst. Evol. Microbiol.">
        <title>Achromobacter aloeverae sp. nov., isolated from the root of Aloe vera (L.) Burm.f.</title>
        <authorList>
            <person name="Kuncharoen N."/>
            <person name="Muramatsu Y."/>
            <person name="Shibata C."/>
            <person name="Kamakura Y."/>
            <person name="Nakagawa Y."/>
            <person name="Tanasupawat S."/>
        </authorList>
    </citation>
    <scope>NUCLEOTIDE SEQUENCE [LARGE SCALE GENOMIC DNA]</scope>
    <source>
        <strain evidence="2 3">AVA-1</strain>
    </source>
</reference>
<sequence>MGLVKANGIVLGYDDFGDAHAEPMLLISGLGAQRLRWAAPFWANLVARGFRVIRHDNRDAGDSRHLDQAPVPDFAELARAAAEGRKPDVPYTLHDMVDDAVGLLDALDIERAHVVGSSMGGMIAQLLAARYPRRVLSLATLMSSTGNPELPGAAPEVLALLTGPAPHPATDEAAYLAHRMAQARRLAGPAFPFDEDARRALLRDELRCAYDPAGTARQLAAIAATGDIRPWLARVRAPTLVVHGADDPLVPPACGEDSAASIPGATLMMIDGMGHDLPAPLYPVLADAIARNAGWRESRT</sequence>
<evidence type="ECO:0000313" key="3">
    <source>
        <dbReference type="Proteomes" id="UP000290849"/>
    </source>
</evidence>
<feature type="domain" description="AB hydrolase-1" evidence="1">
    <location>
        <begin position="23"/>
        <end position="276"/>
    </location>
</feature>
<dbReference type="AlphaFoldDB" id="A0A4Q1HDA2"/>